<dbReference type="Pfam" id="PF13279">
    <property type="entry name" value="4HBT_2"/>
    <property type="match status" value="2"/>
</dbReference>
<dbReference type="Proteomes" id="UP000321947">
    <property type="component" value="Unassembled WGS sequence"/>
</dbReference>
<comment type="similarity">
    <text evidence="2">Belongs to the 4-hydroxybenzoyl-CoA thioesterase family.</text>
</comment>
<dbReference type="PANTHER" id="PTHR31793">
    <property type="entry name" value="4-HYDROXYBENZOYL-COA THIOESTERASE FAMILY MEMBER"/>
    <property type="match status" value="1"/>
</dbReference>
<gene>
    <name evidence="9" type="ORF">E5676_scaffold475G001110</name>
</gene>
<feature type="compositionally biased region" description="Basic and acidic residues" evidence="8">
    <location>
        <begin position="204"/>
        <end position="214"/>
    </location>
</feature>
<dbReference type="PANTHER" id="PTHR31793:SF27">
    <property type="entry name" value="NOVEL THIOESTERASE SUPERFAMILY DOMAIN AND SAPOSIN A-TYPE DOMAIN CONTAINING PROTEIN (0610012H03RIK)"/>
    <property type="match status" value="1"/>
</dbReference>
<evidence type="ECO:0000313" key="10">
    <source>
        <dbReference type="Proteomes" id="UP000321947"/>
    </source>
</evidence>
<comment type="subcellular location">
    <subcellularLocation>
        <location evidence="1">Plastid</location>
        <location evidence="1">Chloroplast</location>
    </subcellularLocation>
</comment>
<keyword evidence="4" id="KW-0934">Plastid</keyword>
<evidence type="ECO:0000256" key="7">
    <source>
        <dbReference type="ARBA" id="ARBA00023098"/>
    </source>
</evidence>
<evidence type="ECO:0000256" key="6">
    <source>
        <dbReference type="ARBA" id="ARBA00022946"/>
    </source>
</evidence>
<feature type="region of interest" description="Disordered" evidence="8">
    <location>
        <begin position="49"/>
        <end position="68"/>
    </location>
</feature>
<evidence type="ECO:0000256" key="5">
    <source>
        <dbReference type="ARBA" id="ARBA00022801"/>
    </source>
</evidence>
<evidence type="ECO:0000256" key="4">
    <source>
        <dbReference type="ARBA" id="ARBA00022640"/>
    </source>
</evidence>
<organism evidence="9 10">
    <name type="scientific">Cucumis melo var. makuwa</name>
    <name type="common">Oriental melon</name>
    <dbReference type="NCBI Taxonomy" id="1194695"/>
    <lineage>
        <taxon>Eukaryota</taxon>
        <taxon>Viridiplantae</taxon>
        <taxon>Streptophyta</taxon>
        <taxon>Embryophyta</taxon>
        <taxon>Tracheophyta</taxon>
        <taxon>Spermatophyta</taxon>
        <taxon>Magnoliopsida</taxon>
        <taxon>eudicotyledons</taxon>
        <taxon>Gunneridae</taxon>
        <taxon>Pentapetalae</taxon>
        <taxon>rosids</taxon>
        <taxon>fabids</taxon>
        <taxon>Cucurbitales</taxon>
        <taxon>Cucurbitaceae</taxon>
        <taxon>Benincaseae</taxon>
        <taxon>Cucumis</taxon>
    </lineage>
</organism>
<dbReference type="GO" id="GO:0006629">
    <property type="term" value="P:lipid metabolic process"/>
    <property type="evidence" value="ECO:0007669"/>
    <property type="project" value="UniProtKB-KW"/>
</dbReference>
<name>A0A5D3CCR4_CUCMM</name>
<proteinExistence type="inferred from homology"/>
<comment type="caution">
    <text evidence="9">The sequence shown here is derived from an EMBL/GenBank/DDBJ whole genome shotgun (WGS) entry which is preliminary data.</text>
</comment>
<dbReference type="InterPro" id="IPR050563">
    <property type="entry name" value="4-hydroxybenzoyl-CoA_TE"/>
</dbReference>
<evidence type="ECO:0000256" key="8">
    <source>
        <dbReference type="SAM" id="MobiDB-lite"/>
    </source>
</evidence>
<dbReference type="CDD" id="cd00586">
    <property type="entry name" value="4HBT"/>
    <property type="match status" value="2"/>
</dbReference>
<dbReference type="FunFam" id="3.10.129.10:FF:000037">
    <property type="entry name" value="acyl-acyl carrier protein thioesterase ATL3, chloroplastic"/>
    <property type="match status" value="1"/>
</dbReference>
<feature type="region of interest" description="Disordered" evidence="8">
    <location>
        <begin position="189"/>
        <end position="240"/>
    </location>
</feature>
<evidence type="ECO:0000256" key="2">
    <source>
        <dbReference type="ARBA" id="ARBA00005953"/>
    </source>
</evidence>
<dbReference type="EMBL" id="SSTD01011999">
    <property type="protein sequence ID" value="TYK09120.1"/>
    <property type="molecule type" value="Genomic_DNA"/>
</dbReference>
<keyword evidence="6" id="KW-0809">Transit peptide</keyword>
<protein>
    <submittedName>
        <fullName evidence="9">Acyl-acyl carrier protein thioesterase ATL3</fullName>
    </submittedName>
</protein>
<dbReference type="Pfam" id="PF07797">
    <property type="entry name" value="DUF1639"/>
    <property type="match status" value="1"/>
</dbReference>
<keyword evidence="5" id="KW-0378">Hydrolase</keyword>
<dbReference type="Gene3D" id="3.10.129.10">
    <property type="entry name" value="Hotdog Thioesterase"/>
    <property type="match status" value="2"/>
</dbReference>
<feature type="region of interest" description="Disordered" evidence="8">
    <location>
        <begin position="141"/>
        <end position="173"/>
    </location>
</feature>
<keyword evidence="3" id="KW-0150">Chloroplast</keyword>
<sequence length="708" mass="80287">MVCADSQQTPLNTMAMGLERSKPLHNFTLPFLKWGNQRYLRCMKLDSDAPHTDDDDDLPPPVDRRPSSAHRFNCRKFHTDKPTLFKDSAKRPRASKSKIHDNYDGDEDIAAVREKLMIDLKTAADRMKVAFWRDGVVDDDDGDDGDMTIPEKKIPAAPPAASVPAPEPEKELRPWSLRVRKVASKAPIDTITEGKGGGGGGKVLKIEKRSEKKPIRNSPLRSGDGGGSVKSSGRRLVTEKKEREKFSVSLSKKEIEEDFMAMIERRPPRRPKKRPRIVQNQMDTLFPGLWLTEITPDLYEVPEIQENGKRWDSNPRPVTRTYNFILAPWLAPLRLPFLNKSADDSTRIRAMLQASITPIQSPPPIFHEKTNGFPTPPSVVFPSARRSTSLRLQSLPVTRSSISSSSFDLKAGKGMDTFLDIELKVRDYELDQFGVVNNAVYASYCQHGRHELLESIGLSPDAVARDGDALALSELSLKFLAPLRSGDKFVVKVRISGISVARFYIDHFIFKLPNMEPILEAKGTAVWLNKNYRPVRIPQEFLSKFGQFVQDHECNQGYKMDGFQDFELKVRDYELDQFGVVNNAVYADYCYHGRHELLERIGVSRDAITERGESLALSDLSMKFLSPLRSGDRFVLKVRVVGVSKVRIYVHHLIFKLPNMEAILDAKATAVWVNKSNRPVRLPEELLSKFADYVGEQRQQHHFKTEQH</sequence>
<dbReference type="InterPro" id="IPR012438">
    <property type="entry name" value="DUF1639"/>
</dbReference>
<evidence type="ECO:0000256" key="3">
    <source>
        <dbReference type="ARBA" id="ARBA00022528"/>
    </source>
</evidence>
<dbReference type="AlphaFoldDB" id="A0A5D3CCR4"/>
<keyword evidence="7" id="KW-0443">Lipid metabolism</keyword>
<dbReference type="InterPro" id="IPR029069">
    <property type="entry name" value="HotDog_dom_sf"/>
</dbReference>
<reference evidence="9 10" key="1">
    <citation type="submission" date="2019-08" db="EMBL/GenBank/DDBJ databases">
        <title>Draft genome sequences of two oriental melons (Cucumis melo L. var makuwa).</title>
        <authorList>
            <person name="Kwon S.-Y."/>
        </authorList>
    </citation>
    <scope>NUCLEOTIDE SEQUENCE [LARGE SCALE GENOMIC DNA]</scope>
    <source>
        <strain evidence="10">cv. Chang Bougi</strain>
        <tissue evidence="9">Leaf</tissue>
    </source>
</reference>
<dbReference type="GO" id="GO:0016297">
    <property type="term" value="F:fatty acyl-[ACP] hydrolase activity"/>
    <property type="evidence" value="ECO:0007669"/>
    <property type="project" value="TreeGrafter"/>
</dbReference>
<dbReference type="SUPFAM" id="SSF54637">
    <property type="entry name" value="Thioesterase/thiol ester dehydrase-isomerase"/>
    <property type="match status" value="2"/>
</dbReference>
<evidence type="ECO:0000256" key="1">
    <source>
        <dbReference type="ARBA" id="ARBA00004229"/>
    </source>
</evidence>
<dbReference type="GO" id="GO:0009507">
    <property type="term" value="C:chloroplast"/>
    <property type="evidence" value="ECO:0007669"/>
    <property type="project" value="UniProtKB-SubCell"/>
</dbReference>
<accession>A0A5D3CCR4</accession>
<evidence type="ECO:0000313" key="9">
    <source>
        <dbReference type="EMBL" id="TYK09120.1"/>
    </source>
</evidence>